<dbReference type="Gene3D" id="3.40.228.10">
    <property type="entry name" value="Dimethylsulfoxide Reductase, domain 2"/>
    <property type="match status" value="1"/>
</dbReference>
<keyword evidence="5" id="KW-0574">Periplasm</keyword>
<dbReference type="InterPro" id="IPR041954">
    <property type="entry name" value="CT_DMSOR/BSOR/TMAOR"/>
</dbReference>
<dbReference type="OrthoDB" id="9759518at2"/>
<dbReference type="InterPro" id="IPR050612">
    <property type="entry name" value="Prok_Mopterin_Oxidored"/>
</dbReference>
<evidence type="ECO:0000259" key="9">
    <source>
        <dbReference type="Pfam" id="PF01568"/>
    </source>
</evidence>
<dbReference type="InterPro" id="IPR006657">
    <property type="entry name" value="MoPterin_dinucl-bd_dom"/>
</dbReference>
<keyword evidence="3" id="KW-0500">Molybdenum</keyword>
<dbReference type="GO" id="GO:0009055">
    <property type="term" value="F:electron transfer activity"/>
    <property type="evidence" value="ECO:0007669"/>
    <property type="project" value="TreeGrafter"/>
</dbReference>
<dbReference type="RefSeq" id="WP_123229422.1">
    <property type="nucleotide sequence ID" value="NZ_RJSE01000009.1"/>
</dbReference>
<dbReference type="InterPro" id="IPR041460">
    <property type="entry name" value="Molybdopterin_N"/>
</dbReference>
<dbReference type="Pfam" id="PF01568">
    <property type="entry name" value="Molydop_binding"/>
    <property type="match status" value="1"/>
</dbReference>
<evidence type="ECO:0000256" key="7">
    <source>
        <dbReference type="SAM" id="MobiDB-lite"/>
    </source>
</evidence>
<reference evidence="11 12" key="1">
    <citation type="submission" date="2018-11" db="EMBL/GenBank/DDBJ databases">
        <authorList>
            <person name="Li F."/>
        </authorList>
    </citation>
    <scope>NUCLEOTIDE SEQUENCE [LARGE SCALE GENOMIC DNA]</scope>
    <source>
        <strain evidence="11 12">Gsoil 097</strain>
    </source>
</reference>
<evidence type="ECO:0000313" key="12">
    <source>
        <dbReference type="Proteomes" id="UP000267128"/>
    </source>
</evidence>
<keyword evidence="6" id="KW-0560">Oxidoreductase</keyword>
<proteinExistence type="inferred from homology"/>
<dbReference type="GO" id="GO:0043546">
    <property type="term" value="F:molybdopterin cofactor binding"/>
    <property type="evidence" value="ECO:0007669"/>
    <property type="project" value="InterPro"/>
</dbReference>
<dbReference type="Gene3D" id="2.40.40.20">
    <property type="match status" value="1"/>
</dbReference>
<evidence type="ECO:0000256" key="1">
    <source>
        <dbReference type="ARBA" id="ARBA00001942"/>
    </source>
</evidence>
<dbReference type="GO" id="GO:0030288">
    <property type="term" value="C:outer membrane-bounded periplasmic space"/>
    <property type="evidence" value="ECO:0007669"/>
    <property type="project" value="TreeGrafter"/>
</dbReference>
<dbReference type="InterPro" id="IPR006655">
    <property type="entry name" value="Mopterin_OxRdtase_prok_CS"/>
</dbReference>
<dbReference type="InterPro" id="IPR009010">
    <property type="entry name" value="Asp_de-COase-like_dom_sf"/>
</dbReference>
<evidence type="ECO:0000256" key="3">
    <source>
        <dbReference type="ARBA" id="ARBA00022505"/>
    </source>
</evidence>
<dbReference type="InterPro" id="IPR006656">
    <property type="entry name" value="Mopterin_OxRdtase"/>
</dbReference>
<comment type="caution">
    <text evidence="11">The sequence shown here is derived from an EMBL/GenBank/DDBJ whole genome shotgun (WGS) entry which is preliminary data.</text>
</comment>
<dbReference type="Gene3D" id="3.90.55.10">
    <property type="entry name" value="Dimethylsulfoxide Reductase, domain 3"/>
    <property type="match status" value="1"/>
</dbReference>
<feature type="domain" description="Molybdopterin oxidoreductase N-terminal" evidence="10">
    <location>
        <begin position="10"/>
        <end position="49"/>
    </location>
</feature>
<accession>A0A3N0CB53</accession>
<feature type="domain" description="Molybdopterin oxidoreductase" evidence="8">
    <location>
        <begin position="53"/>
        <end position="507"/>
    </location>
</feature>
<dbReference type="PROSITE" id="PS00932">
    <property type="entry name" value="MOLYBDOPTERIN_PROK_3"/>
    <property type="match status" value="1"/>
</dbReference>
<evidence type="ECO:0000256" key="6">
    <source>
        <dbReference type="ARBA" id="ARBA00023002"/>
    </source>
</evidence>
<comment type="cofactor">
    <cofactor evidence="1">
        <name>Mo-bis(molybdopterin guanine dinucleotide)</name>
        <dbReference type="ChEBI" id="CHEBI:60539"/>
    </cofactor>
</comment>
<evidence type="ECO:0000256" key="4">
    <source>
        <dbReference type="ARBA" id="ARBA00022723"/>
    </source>
</evidence>
<feature type="region of interest" description="Disordered" evidence="7">
    <location>
        <begin position="748"/>
        <end position="775"/>
    </location>
</feature>
<evidence type="ECO:0000259" key="10">
    <source>
        <dbReference type="Pfam" id="PF18364"/>
    </source>
</evidence>
<gene>
    <name evidence="11" type="ORF">EFK50_20385</name>
</gene>
<sequence>MSNGEDFQVHSSHWGPYEARLTGDGLEIRPQAGDLDPAPLLENIPGSIHHATRVDRPMVRASWLEDGPGPGPRSGPFVPVSWDEAADLVAGEVRRVIAEHGNSAIFGGSYGWSSAGRFHHAQSHVHRFLNMAGGYVGSRATYSAGAAEIFFPHVVAGAEVVARLWHEWEDIVENTELVLAFGGLPRKNNFVASGGIAEHRVDGYLRQLGERGATVVNLSPLRDDYPPHLESTWVPVRPFGDVPLMLAMCWVLVTEGRHDREFLDRYTVGFEQVRRYLLGEGDGVPKDPAWAAPLCGVPADEIIALARRAAESRTLINTTHSLQRSQHGEQPLWAALTLACLLGQVGLPGRGYAYSLGSMGNNGAPPMAFPIPAMPQGANPVRDFIPVARISDLLLGGGQTYDYNGDVLTYPDIRMVYWAGGNPFHHHQDLFRLREAFSRPDTVVVHEQYWTSTARLADIVLPATITLERRDIGAGRHDRRLIAMNRVTEPHGEAKDDYEIFAMISERLGLAEEYTEGRTSEQWLESLYETLSASMSEVGVEPPTWAEFWSDGGLAIPPEPREGSPIELFRRDPEAHRLPTPSGRIELYSERIASFEYDDCWGHAAWFESSERVTDEDLADGWLQLLANNPATRLHSQLDPGSFSQGSKVAGREPVRLHPQDAAARGIGDGDVVMLSNARGACLAGAVLSEAVRPGVVQLSTGAWFEPVVLDGREVCVHGNPNVLAVDVGTSKLTQGCSGQLSKVRVSRHEGAEVPEVSVTRGPPEVLQPSRDRRA</sequence>
<dbReference type="EMBL" id="RJSE01000009">
    <property type="protein sequence ID" value="RNL60670.1"/>
    <property type="molecule type" value="Genomic_DNA"/>
</dbReference>
<organism evidence="11 12">
    <name type="scientific">Nocardioides marmoriginsengisoli</name>
    <dbReference type="NCBI Taxonomy" id="661483"/>
    <lineage>
        <taxon>Bacteria</taxon>
        <taxon>Bacillati</taxon>
        <taxon>Actinomycetota</taxon>
        <taxon>Actinomycetes</taxon>
        <taxon>Propionibacteriales</taxon>
        <taxon>Nocardioidaceae</taxon>
        <taxon>Nocardioides</taxon>
    </lineage>
</organism>
<dbReference type="Pfam" id="PF18364">
    <property type="entry name" value="Molybdopterin_N"/>
    <property type="match status" value="1"/>
</dbReference>
<evidence type="ECO:0000256" key="2">
    <source>
        <dbReference type="ARBA" id="ARBA00010312"/>
    </source>
</evidence>
<dbReference type="CDD" id="cd02793">
    <property type="entry name" value="MopB_CT_DMSOR-BSOR-TMAOR"/>
    <property type="match status" value="1"/>
</dbReference>
<dbReference type="PANTHER" id="PTHR43742">
    <property type="entry name" value="TRIMETHYLAMINE-N-OXIDE REDUCTASE"/>
    <property type="match status" value="1"/>
</dbReference>
<dbReference type="Gene3D" id="3.40.50.740">
    <property type="match status" value="1"/>
</dbReference>
<name>A0A3N0CB53_9ACTN</name>
<evidence type="ECO:0000259" key="8">
    <source>
        <dbReference type="Pfam" id="PF00384"/>
    </source>
</evidence>
<comment type="similarity">
    <text evidence="2">Belongs to the prokaryotic molybdopterin-containing oxidoreductase family.</text>
</comment>
<protein>
    <submittedName>
        <fullName evidence="11">Molybdopterin oxidoreductase</fullName>
    </submittedName>
</protein>
<dbReference type="PANTHER" id="PTHR43742:SF10">
    <property type="entry name" value="TRIMETHYLAMINE-N-OXIDE REDUCTASE 2"/>
    <property type="match status" value="1"/>
</dbReference>
<keyword evidence="4" id="KW-0479">Metal-binding</keyword>
<dbReference type="AlphaFoldDB" id="A0A3N0CB53"/>
<evidence type="ECO:0000313" key="11">
    <source>
        <dbReference type="EMBL" id="RNL60670.1"/>
    </source>
</evidence>
<dbReference type="Pfam" id="PF00384">
    <property type="entry name" value="Molybdopterin"/>
    <property type="match status" value="1"/>
</dbReference>
<dbReference type="SUPFAM" id="SSF53706">
    <property type="entry name" value="Formate dehydrogenase/DMSO reductase, domains 1-3"/>
    <property type="match status" value="1"/>
</dbReference>
<dbReference type="GO" id="GO:0016491">
    <property type="term" value="F:oxidoreductase activity"/>
    <property type="evidence" value="ECO:0007669"/>
    <property type="project" value="UniProtKB-KW"/>
</dbReference>
<dbReference type="GO" id="GO:0030151">
    <property type="term" value="F:molybdenum ion binding"/>
    <property type="evidence" value="ECO:0007669"/>
    <property type="project" value="TreeGrafter"/>
</dbReference>
<dbReference type="SUPFAM" id="SSF50692">
    <property type="entry name" value="ADC-like"/>
    <property type="match status" value="1"/>
</dbReference>
<dbReference type="GO" id="GO:0009061">
    <property type="term" value="P:anaerobic respiration"/>
    <property type="evidence" value="ECO:0007669"/>
    <property type="project" value="TreeGrafter"/>
</dbReference>
<feature type="domain" description="Molybdopterin dinucleotide-binding" evidence="9">
    <location>
        <begin position="623"/>
        <end position="738"/>
    </location>
</feature>
<keyword evidence="12" id="KW-1185">Reference proteome</keyword>
<evidence type="ECO:0000256" key="5">
    <source>
        <dbReference type="ARBA" id="ARBA00022764"/>
    </source>
</evidence>
<dbReference type="Proteomes" id="UP000267128">
    <property type="component" value="Unassembled WGS sequence"/>
</dbReference>